<dbReference type="EMBL" id="FUEG01000002">
    <property type="protein sequence ID" value="SJK99416.1"/>
    <property type="molecule type" value="Genomic_DNA"/>
</dbReference>
<evidence type="ECO:0000313" key="1">
    <source>
        <dbReference type="EMBL" id="SJK99416.1"/>
    </source>
</evidence>
<name>A0A284QSH3_ARMOS</name>
<gene>
    <name evidence="1" type="ORF">ARMOST_02716</name>
</gene>
<dbReference type="Proteomes" id="UP000219338">
    <property type="component" value="Unassembled WGS sequence"/>
</dbReference>
<sequence length="70" mass="8314">MKACFNMWDGVLRGARPYSILHKRRFPVVLVARPVLIQPRFQNRSRSLTLVWYGGTTRARIWTRRSLAWV</sequence>
<keyword evidence="2" id="KW-1185">Reference proteome</keyword>
<organism evidence="1 2">
    <name type="scientific">Armillaria ostoyae</name>
    <name type="common">Armillaria root rot fungus</name>
    <dbReference type="NCBI Taxonomy" id="47428"/>
    <lineage>
        <taxon>Eukaryota</taxon>
        <taxon>Fungi</taxon>
        <taxon>Dikarya</taxon>
        <taxon>Basidiomycota</taxon>
        <taxon>Agaricomycotina</taxon>
        <taxon>Agaricomycetes</taxon>
        <taxon>Agaricomycetidae</taxon>
        <taxon>Agaricales</taxon>
        <taxon>Marasmiineae</taxon>
        <taxon>Physalacriaceae</taxon>
        <taxon>Armillaria</taxon>
    </lineage>
</organism>
<reference evidence="2" key="1">
    <citation type="journal article" date="2017" name="Nat. Ecol. Evol.">
        <title>Genome expansion and lineage-specific genetic innovations in the forest pathogenic fungi Armillaria.</title>
        <authorList>
            <person name="Sipos G."/>
            <person name="Prasanna A.N."/>
            <person name="Walter M.C."/>
            <person name="O'Connor E."/>
            <person name="Balint B."/>
            <person name="Krizsan K."/>
            <person name="Kiss B."/>
            <person name="Hess J."/>
            <person name="Varga T."/>
            <person name="Slot J."/>
            <person name="Riley R."/>
            <person name="Boka B."/>
            <person name="Rigling D."/>
            <person name="Barry K."/>
            <person name="Lee J."/>
            <person name="Mihaltcheva S."/>
            <person name="LaButti K."/>
            <person name="Lipzen A."/>
            <person name="Waldron R."/>
            <person name="Moloney N.M."/>
            <person name="Sperisen C."/>
            <person name="Kredics L."/>
            <person name="Vagvoelgyi C."/>
            <person name="Patrignani A."/>
            <person name="Fitzpatrick D."/>
            <person name="Nagy I."/>
            <person name="Doyle S."/>
            <person name="Anderson J.B."/>
            <person name="Grigoriev I.V."/>
            <person name="Gueldener U."/>
            <person name="Muensterkoetter M."/>
            <person name="Nagy L.G."/>
        </authorList>
    </citation>
    <scope>NUCLEOTIDE SEQUENCE [LARGE SCALE GENOMIC DNA]</scope>
    <source>
        <strain evidence="2">C18/9</strain>
    </source>
</reference>
<proteinExistence type="predicted"/>
<dbReference type="AlphaFoldDB" id="A0A284QSH3"/>
<protein>
    <submittedName>
        <fullName evidence="1">Uncharacterized protein</fullName>
    </submittedName>
</protein>
<accession>A0A284QSH3</accession>
<evidence type="ECO:0000313" key="2">
    <source>
        <dbReference type="Proteomes" id="UP000219338"/>
    </source>
</evidence>